<keyword evidence="4" id="KW-1185">Reference proteome</keyword>
<dbReference type="RefSeq" id="WP_091697596.1">
    <property type="nucleotide sequence ID" value="NZ_FPBF01000008.1"/>
</dbReference>
<gene>
    <name evidence="3" type="ORF">SAMN04489724_4590</name>
</gene>
<dbReference type="STRING" id="305507.SAMN04489724_4590"/>
<evidence type="ECO:0000256" key="1">
    <source>
        <dbReference type="SAM" id="Phobius"/>
    </source>
</evidence>
<feature type="signal peptide" evidence="2">
    <location>
        <begin position="1"/>
        <end position="20"/>
    </location>
</feature>
<sequence length="299" mass="34730">MVKTLKIFFFLLLIPLVSNAQQIKVEGYFMQDSAKLGERVGYVLKATYPESAHIIFPDSTFDFSPMVLLEKKTFISSTQDSITQDSTIYYVSNFSLDQSSYLTLPVYELARYDSVVHYPLEAELKLKLALDSIPEQLVFQQNNVYQTLEKSFNWIIIGVLLGALLLVLGVLYFFFADKVQEYWKERREKRRWERFEKQWKTQTTKLTESPSIETADEVIGLWKGYMESITQLPVREWTSSEIGERMGNLEIFKALRAIDLIIYAGKSSQSVEATNYLLEVAKEKYQEKQTKIKHERAAV</sequence>
<keyword evidence="1" id="KW-0472">Membrane</keyword>
<protein>
    <recommendedName>
        <fullName evidence="5">Oxygen tolerance</fullName>
    </recommendedName>
</protein>
<dbReference type="Proteomes" id="UP000199673">
    <property type="component" value="Unassembled WGS sequence"/>
</dbReference>
<feature type="transmembrane region" description="Helical" evidence="1">
    <location>
        <begin position="152"/>
        <end position="175"/>
    </location>
</feature>
<evidence type="ECO:0000256" key="2">
    <source>
        <dbReference type="SAM" id="SignalP"/>
    </source>
</evidence>
<accession>A0A1I7DYG0</accession>
<feature type="chain" id="PRO_5011470998" description="Oxygen tolerance" evidence="2">
    <location>
        <begin position="21"/>
        <end position="299"/>
    </location>
</feature>
<dbReference type="EMBL" id="FPBF01000008">
    <property type="protein sequence ID" value="SFU16683.1"/>
    <property type="molecule type" value="Genomic_DNA"/>
</dbReference>
<dbReference type="AlphaFoldDB" id="A0A1I7DYG0"/>
<keyword evidence="1" id="KW-1133">Transmembrane helix</keyword>
<reference evidence="4" key="1">
    <citation type="submission" date="2016-10" db="EMBL/GenBank/DDBJ databases">
        <authorList>
            <person name="Varghese N."/>
            <person name="Submissions S."/>
        </authorList>
    </citation>
    <scope>NUCLEOTIDE SEQUENCE [LARGE SCALE GENOMIC DNA]</scope>
    <source>
        <strain evidence="4">DSM 23445</strain>
    </source>
</reference>
<name>A0A1I7DYG0_9BACT</name>
<dbReference type="OrthoDB" id="848790at2"/>
<evidence type="ECO:0000313" key="4">
    <source>
        <dbReference type="Proteomes" id="UP000199673"/>
    </source>
</evidence>
<keyword evidence="1" id="KW-0812">Transmembrane</keyword>
<organism evidence="3 4">
    <name type="scientific">Algoriphagus locisalis</name>
    <dbReference type="NCBI Taxonomy" id="305507"/>
    <lineage>
        <taxon>Bacteria</taxon>
        <taxon>Pseudomonadati</taxon>
        <taxon>Bacteroidota</taxon>
        <taxon>Cytophagia</taxon>
        <taxon>Cytophagales</taxon>
        <taxon>Cyclobacteriaceae</taxon>
        <taxon>Algoriphagus</taxon>
    </lineage>
</organism>
<evidence type="ECO:0008006" key="5">
    <source>
        <dbReference type="Google" id="ProtNLM"/>
    </source>
</evidence>
<proteinExistence type="predicted"/>
<evidence type="ECO:0000313" key="3">
    <source>
        <dbReference type="EMBL" id="SFU16683.1"/>
    </source>
</evidence>
<keyword evidence="2" id="KW-0732">Signal</keyword>